<evidence type="ECO:0000256" key="1">
    <source>
        <dbReference type="ARBA" id="ARBA00004429"/>
    </source>
</evidence>
<keyword evidence="9 13" id="KW-0472">Membrane</keyword>
<dbReference type="HAMAP" id="MF_01810">
    <property type="entry name" value="YidC_type1"/>
    <property type="match status" value="1"/>
</dbReference>
<evidence type="ECO:0000259" key="15">
    <source>
        <dbReference type="Pfam" id="PF14849"/>
    </source>
</evidence>
<dbReference type="GO" id="GO:0051205">
    <property type="term" value="P:protein insertion into membrane"/>
    <property type="evidence" value="ECO:0007669"/>
    <property type="project" value="TreeGrafter"/>
</dbReference>
<dbReference type="InterPro" id="IPR028055">
    <property type="entry name" value="YidC/Oxa/ALB_C"/>
</dbReference>
<protein>
    <recommendedName>
        <fullName evidence="3 13">Membrane protein insertase YidC</fullName>
    </recommendedName>
    <alternativeName>
        <fullName evidence="12 13">Foldase YidC</fullName>
    </alternativeName>
    <alternativeName>
        <fullName evidence="13">Membrane protein YidC</fullName>
    </alternativeName>
    <alternativeName>
        <fullName evidence="11 13">membrane integrase YidC</fullName>
    </alternativeName>
</protein>
<feature type="transmembrane region" description="Helical" evidence="13">
    <location>
        <begin position="370"/>
        <end position="388"/>
    </location>
</feature>
<comment type="subunit">
    <text evidence="13">Interacts with the Sec translocase complex via SecD. Specifically interacts with transmembrane segments of nascent integral membrane proteins during membrane integration.</text>
</comment>
<evidence type="ECO:0000256" key="4">
    <source>
        <dbReference type="ARBA" id="ARBA00022448"/>
    </source>
</evidence>
<dbReference type="CDD" id="cd19961">
    <property type="entry name" value="EcYidC-like_peri"/>
    <property type="match status" value="1"/>
</dbReference>
<keyword evidence="5 13" id="KW-1003">Cell membrane</keyword>
<evidence type="ECO:0000313" key="16">
    <source>
        <dbReference type="EMBL" id="HIV98714.1"/>
    </source>
</evidence>
<dbReference type="InterPro" id="IPR038221">
    <property type="entry name" value="YidC_periplasmic_sf"/>
</dbReference>
<dbReference type="PANTHER" id="PTHR12428">
    <property type="entry name" value="OXA1"/>
    <property type="match status" value="1"/>
</dbReference>
<comment type="function">
    <text evidence="13">Required for the insertion and/or proper folding and/or complex formation of integral membrane proteins into the membrane. Involved in integration of membrane proteins that insert both dependently and independently of the Sec translocase complex, as well as at least some lipoproteins. Aids folding of multispanning membrane proteins.</text>
</comment>
<dbReference type="AlphaFoldDB" id="A0A9D1TMI0"/>
<dbReference type="InterPro" id="IPR047196">
    <property type="entry name" value="YidC_ALB_C"/>
</dbReference>
<accession>A0A9D1TMI0</accession>
<dbReference type="CDD" id="cd20070">
    <property type="entry name" value="5TM_YidC_Alb3"/>
    <property type="match status" value="1"/>
</dbReference>
<gene>
    <name evidence="13 16" type="primary">yidC</name>
    <name evidence="16" type="ORF">IAB12_02905</name>
</gene>
<evidence type="ECO:0000256" key="13">
    <source>
        <dbReference type="HAMAP-Rule" id="MF_01810"/>
    </source>
</evidence>
<dbReference type="Gene3D" id="2.70.98.90">
    <property type="match status" value="1"/>
</dbReference>
<evidence type="ECO:0000256" key="9">
    <source>
        <dbReference type="ARBA" id="ARBA00023136"/>
    </source>
</evidence>
<evidence type="ECO:0000259" key="14">
    <source>
        <dbReference type="Pfam" id="PF02096"/>
    </source>
</evidence>
<evidence type="ECO:0000256" key="2">
    <source>
        <dbReference type="ARBA" id="ARBA00010527"/>
    </source>
</evidence>
<feature type="domain" description="Membrane insertase YidC/Oxa/ALB C-terminal" evidence="14">
    <location>
        <begin position="373"/>
        <end position="572"/>
    </location>
</feature>
<keyword evidence="8 13" id="KW-1133">Transmembrane helix</keyword>
<keyword evidence="4 13" id="KW-0813">Transport</keyword>
<evidence type="ECO:0000256" key="5">
    <source>
        <dbReference type="ARBA" id="ARBA00022475"/>
    </source>
</evidence>
<dbReference type="InterPro" id="IPR001708">
    <property type="entry name" value="YidC/ALB3/OXA1/COX18"/>
</dbReference>
<reference evidence="16" key="1">
    <citation type="journal article" date="2021" name="PeerJ">
        <title>Extensive microbial diversity within the chicken gut microbiome revealed by metagenomics and culture.</title>
        <authorList>
            <person name="Gilroy R."/>
            <person name="Ravi A."/>
            <person name="Getino M."/>
            <person name="Pursley I."/>
            <person name="Horton D.L."/>
            <person name="Alikhan N.F."/>
            <person name="Baker D."/>
            <person name="Gharbi K."/>
            <person name="Hall N."/>
            <person name="Watson M."/>
            <person name="Adriaenssens E.M."/>
            <person name="Foster-Nyarko E."/>
            <person name="Jarju S."/>
            <person name="Secka A."/>
            <person name="Antonio M."/>
            <person name="Oren A."/>
            <person name="Chaudhuri R.R."/>
            <person name="La Ragione R."/>
            <person name="Hildebrand F."/>
            <person name="Pallen M.J."/>
        </authorList>
    </citation>
    <scope>NUCLEOTIDE SEQUENCE</scope>
    <source>
        <strain evidence="16">Gambia11-129</strain>
    </source>
</reference>
<evidence type="ECO:0000256" key="8">
    <source>
        <dbReference type="ARBA" id="ARBA00022989"/>
    </source>
</evidence>
<evidence type="ECO:0000256" key="6">
    <source>
        <dbReference type="ARBA" id="ARBA00022692"/>
    </source>
</evidence>
<dbReference type="Pfam" id="PF14849">
    <property type="entry name" value="YidC_periplas"/>
    <property type="match status" value="1"/>
</dbReference>
<dbReference type="Proteomes" id="UP000823936">
    <property type="component" value="Unassembled WGS sequence"/>
</dbReference>
<dbReference type="PANTHER" id="PTHR12428:SF65">
    <property type="entry name" value="CYTOCHROME C OXIDASE ASSEMBLY PROTEIN COX18, MITOCHONDRIAL"/>
    <property type="match status" value="1"/>
</dbReference>
<feature type="domain" description="Membrane insertase YidC N-terminal" evidence="15">
    <location>
        <begin position="69"/>
        <end position="359"/>
    </location>
</feature>
<comment type="similarity">
    <text evidence="2 13">Belongs to the OXA1/ALB3/YidC family. Type 1 subfamily.</text>
</comment>
<keyword evidence="10 13" id="KW-0143">Chaperone</keyword>
<dbReference type="GO" id="GO:0005886">
    <property type="term" value="C:plasma membrane"/>
    <property type="evidence" value="ECO:0007669"/>
    <property type="project" value="UniProtKB-SubCell"/>
</dbReference>
<dbReference type="InterPro" id="IPR019998">
    <property type="entry name" value="Membr_insert_YidC"/>
</dbReference>
<proteinExistence type="inferred from homology"/>
<evidence type="ECO:0000256" key="10">
    <source>
        <dbReference type="ARBA" id="ARBA00023186"/>
    </source>
</evidence>
<evidence type="ECO:0000313" key="17">
    <source>
        <dbReference type="Proteomes" id="UP000823936"/>
    </source>
</evidence>
<evidence type="ECO:0000256" key="12">
    <source>
        <dbReference type="ARBA" id="ARBA00033342"/>
    </source>
</evidence>
<comment type="caution">
    <text evidence="16">The sequence shown here is derived from an EMBL/GenBank/DDBJ whole genome shotgun (WGS) entry which is preliminary data.</text>
</comment>
<comment type="caution">
    <text evidence="13">Lacks conserved residue(s) required for the propagation of feature annotation.</text>
</comment>
<evidence type="ECO:0000256" key="3">
    <source>
        <dbReference type="ARBA" id="ARBA00015325"/>
    </source>
</evidence>
<keyword evidence="7 13" id="KW-0653">Protein transport</keyword>
<dbReference type="PRINTS" id="PR00701">
    <property type="entry name" value="60KDINNERMP"/>
</dbReference>
<reference evidence="16" key="2">
    <citation type="submission" date="2021-04" db="EMBL/GenBank/DDBJ databases">
        <authorList>
            <person name="Gilroy R."/>
        </authorList>
    </citation>
    <scope>NUCLEOTIDE SEQUENCE</scope>
    <source>
        <strain evidence="16">Gambia11-129</strain>
    </source>
</reference>
<sequence>MNRNTVLAIVLATIVIIAGTFIQATFFSSPVENTVTETAAEQPVVADVPSGYGVDFTAYGNDPANSTFDIENDVMKITFDTKGATVSSVILKEHKLNGEPSQFIYKEEGDVNPYMLYSADDKSSAIDSEFNYTISESASSEITQIKFYRDFITADGKEFTIEKIFAVPANDEYMIQMVVNVKTADGSSIPLSENGSMYSIYFGPQIGPEFEEINTSYGDYRRVNILRADKGGVSNVKYSDNVYVYDNLEEEDEYLDWIDLTGKYFTLIAIPENKQSIKEYTTTVESKEEGIIQKNDIYITRSSSSSSSVTDVYSFYMGPQDAGELSRYDSEDENVFGLTDHRLKESMSSSWLSWLEKILGFCLSVIYKVIPNYGIAIIVMTIVIKLLIHPLTKRSQDSTARMSALAPKINEIKERYPDDPQAQNTAMAKLYKEENIKPMSSCWPMLIQFPILIAFYGLLSKNIELRGAMFIPGWITDLSAPETIFTLPFRIPLLGNEIHLLPIVYTVSMIFSMKLSQSATSGVGQSSGMLNFMTYGMPIIFFFILYNAPSGLLVYWTVMNIITMGTQLYVNKKKGTKYKEEFQKQQEEKRLARKKRNRR</sequence>
<dbReference type="GO" id="GO:0015031">
    <property type="term" value="P:protein transport"/>
    <property type="evidence" value="ECO:0007669"/>
    <property type="project" value="UniProtKB-KW"/>
</dbReference>
<keyword evidence="6 13" id="KW-0812">Transmembrane</keyword>
<dbReference type="NCBIfam" id="TIGR03593">
    <property type="entry name" value="yidC_nterm"/>
    <property type="match status" value="1"/>
</dbReference>
<dbReference type="Pfam" id="PF02096">
    <property type="entry name" value="60KD_IMP"/>
    <property type="match status" value="1"/>
</dbReference>
<dbReference type="NCBIfam" id="TIGR03592">
    <property type="entry name" value="yidC_oxa1_cterm"/>
    <property type="match status" value="1"/>
</dbReference>
<evidence type="ECO:0000256" key="11">
    <source>
        <dbReference type="ARBA" id="ARBA00033245"/>
    </source>
</evidence>
<feature type="transmembrane region" description="Helical" evidence="13">
    <location>
        <begin position="442"/>
        <end position="459"/>
    </location>
</feature>
<evidence type="ECO:0000256" key="7">
    <source>
        <dbReference type="ARBA" id="ARBA00022927"/>
    </source>
</evidence>
<dbReference type="EMBL" id="DXHU01000013">
    <property type="protein sequence ID" value="HIV98714.1"/>
    <property type="molecule type" value="Genomic_DNA"/>
</dbReference>
<name>A0A9D1TMI0_9SPIO</name>
<feature type="transmembrane region" description="Helical" evidence="13">
    <location>
        <begin position="528"/>
        <end position="546"/>
    </location>
</feature>
<dbReference type="GO" id="GO:0032977">
    <property type="term" value="F:membrane insertase activity"/>
    <property type="evidence" value="ECO:0007669"/>
    <property type="project" value="InterPro"/>
</dbReference>
<comment type="subcellular location">
    <subcellularLocation>
        <location evidence="1">Cell inner membrane</location>
        <topology evidence="1">Multi-pass membrane protein</topology>
    </subcellularLocation>
    <subcellularLocation>
        <location evidence="13">Cell membrane</location>
        <topology evidence="13">Multi-pass membrane protein</topology>
    </subcellularLocation>
</comment>
<organism evidence="16 17">
    <name type="scientific">Candidatus Ornithospirochaeta avicola</name>
    <dbReference type="NCBI Taxonomy" id="2840896"/>
    <lineage>
        <taxon>Bacteria</taxon>
        <taxon>Pseudomonadati</taxon>
        <taxon>Spirochaetota</taxon>
        <taxon>Spirochaetia</taxon>
        <taxon>Spirochaetales</taxon>
        <taxon>Spirochaetaceae</taxon>
        <taxon>Spirochaetaceae incertae sedis</taxon>
        <taxon>Candidatus Ornithospirochaeta</taxon>
    </lineage>
</organism>
<dbReference type="InterPro" id="IPR028053">
    <property type="entry name" value="Membr_insert_YidC_N"/>
</dbReference>